<gene>
    <name evidence="1" type="ORF">LEP1GSC150_5381</name>
</gene>
<accession>M3H879</accession>
<comment type="caution">
    <text evidence="1">The sequence shown here is derived from an EMBL/GenBank/DDBJ whole genome shotgun (WGS) entry which is preliminary data.</text>
</comment>
<name>M3H879_LEPIT</name>
<organism evidence="1 2">
    <name type="scientific">Leptospira interrogans serovar Copenhageni str. LT2050</name>
    <dbReference type="NCBI Taxonomy" id="1001598"/>
    <lineage>
        <taxon>Bacteria</taxon>
        <taxon>Pseudomonadati</taxon>
        <taxon>Spirochaetota</taxon>
        <taxon>Spirochaetia</taxon>
        <taxon>Leptospirales</taxon>
        <taxon>Leptospiraceae</taxon>
        <taxon>Leptospira</taxon>
    </lineage>
</organism>
<protein>
    <submittedName>
        <fullName evidence="1">Uncharacterized protein</fullName>
    </submittedName>
</protein>
<reference evidence="1 2" key="1">
    <citation type="submission" date="2013-02" db="EMBL/GenBank/DDBJ databases">
        <authorList>
            <person name="Harkins D.M."/>
            <person name="Durkin A.S."/>
            <person name="Brinkac L.M."/>
            <person name="Haft D.H."/>
            <person name="Selengut J.D."/>
            <person name="Sanka R."/>
            <person name="DePew J."/>
            <person name="Purushe J."/>
            <person name="Tulsiani S.M."/>
            <person name="Graham G.C."/>
            <person name="Burns M.-A."/>
            <person name="Dohnt M.F."/>
            <person name="Smythe L.D."/>
            <person name="McKay D.B."/>
            <person name="Craig S.B."/>
            <person name="Vinetz J.M."/>
            <person name="Sutton G.G."/>
            <person name="Nierman W.C."/>
            <person name="Fouts D.E."/>
        </authorList>
    </citation>
    <scope>NUCLEOTIDE SEQUENCE [LARGE SCALE GENOMIC DNA]</scope>
    <source>
        <strain evidence="1 2">LT2050</strain>
    </source>
</reference>
<sequence>MFRKRILSLSSCNLLIQTSYFKETFSIKHFPFLSGSSFH</sequence>
<dbReference type="Proteomes" id="UP000011778">
    <property type="component" value="Unassembled WGS sequence"/>
</dbReference>
<dbReference type="AlphaFoldDB" id="M3H879"/>
<evidence type="ECO:0000313" key="1">
    <source>
        <dbReference type="EMBL" id="EMG20534.1"/>
    </source>
</evidence>
<dbReference type="EMBL" id="AFMD02000402">
    <property type="protein sequence ID" value="EMG20534.1"/>
    <property type="molecule type" value="Genomic_DNA"/>
</dbReference>
<proteinExistence type="predicted"/>
<evidence type="ECO:0000313" key="2">
    <source>
        <dbReference type="Proteomes" id="UP000011778"/>
    </source>
</evidence>